<comment type="subcellular location">
    <subcellularLocation>
        <location evidence="1">Nucleus</location>
    </subcellularLocation>
</comment>
<keyword evidence="9" id="KW-1185">Reference proteome</keyword>
<dbReference type="Gene3D" id="4.10.280.10">
    <property type="entry name" value="Helix-loop-helix DNA-binding domain"/>
    <property type="match status" value="1"/>
</dbReference>
<keyword evidence="5" id="KW-0539">Nucleus</keyword>
<feature type="domain" description="BHLH" evidence="7">
    <location>
        <begin position="39"/>
        <end position="88"/>
    </location>
</feature>
<dbReference type="PANTHER" id="PTHR45844">
    <property type="entry name" value="TRANSCRIPTION FACTOR BHLH30"/>
    <property type="match status" value="1"/>
</dbReference>
<keyword evidence="4" id="KW-0804">Transcription</keyword>
<dbReference type="InterPro" id="IPR045847">
    <property type="entry name" value="AIG1-like"/>
</dbReference>
<comment type="caution">
    <text evidence="8">The sequence shown here is derived from an EMBL/GenBank/DDBJ whole genome shotgun (WGS) entry which is preliminary data.</text>
</comment>
<evidence type="ECO:0000259" key="7">
    <source>
        <dbReference type="PROSITE" id="PS50888"/>
    </source>
</evidence>
<organism evidence="8 9">
    <name type="scientific">Artemisia annua</name>
    <name type="common">Sweet wormwood</name>
    <dbReference type="NCBI Taxonomy" id="35608"/>
    <lineage>
        <taxon>Eukaryota</taxon>
        <taxon>Viridiplantae</taxon>
        <taxon>Streptophyta</taxon>
        <taxon>Embryophyta</taxon>
        <taxon>Tracheophyta</taxon>
        <taxon>Spermatophyta</taxon>
        <taxon>Magnoliopsida</taxon>
        <taxon>eudicotyledons</taxon>
        <taxon>Gunneridae</taxon>
        <taxon>Pentapetalae</taxon>
        <taxon>asterids</taxon>
        <taxon>campanulids</taxon>
        <taxon>Asterales</taxon>
        <taxon>Asteraceae</taxon>
        <taxon>Asteroideae</taxon>
        <taxon>Anthemideae</taxon>
        <taxon>Artemisiinae</taxon>
        <taxon>Artemisia</taxon>
    </lineage>
</organism>
<keyword evidence="3" id="KW-0238">DNA-binding</keyword>
<feature type="region of interest" description="Disordered" evidence="6">
    <location>
        <begin position="31"/>
        <end position="51"/>
    </location>
</feature>
<evidence type="ECO:0000256" key="4">
    <source>
        <dbReference type="ARBA" id="ARBA00023163"/>
    </source>
</evidence>
<dbReference type="Pfam" id="PF00010">
    <property type="entry name" value="HLH"/>
    <property type="match status" value="1"/>
</dbReference>
<dbReference type="SUPFAM" id="SSF47459">
    <property type="entry name" value="HLH, helix-loop-helix DNA-binding domain"/>
    <property type="match status" value="1"/>
</dbReference>
<dbReference type="GO" id="GO:0003677">
    <property type="term" value="F:DNA binding"/>
    <property type="evidence" value="ECO:0007669"/>
    <property type="project" value="UniProtKB-KW"/>
</dbReference>
<keyword evidence="2" id="KW-0805">Transcription regulation</keyword>
<dbReference type="GO" id="GO:0046983">
    <property type="term" value="F:protein dimerization activity"/>
    <property type="evidence" value="ECO:0007669"/>
    <property type="project" value="InterPro"/>
</dbReference>
<dbReference type="OrthoDB" id="71302at2759"/>
<dbReference type="GO" id="GO:0003700">
    <property type="term" value="F:DNA-binding transcription factor activity"/>
    <property type="evidence" value="ECO:0007669"/>
    <property type="project" value="InterPro"/>
</dbReference>
<sequence>MDNVVWSTSWTQDGGVFDQFNNWDRANLLVPNHKGAGSSASKNHSEAEKRRRDRINAHLATLRRLVSNSDKMDKATLLGKVVERVKDLKLEAVELGKVFTNRVELFSEIKDALNSLGLTMVQADMTCLGGRIICNFILCLTNNTSENEVTSIKHSLKILLNRIVSTSSWTMSSNYRIKSKRQRFFCSSSYDTNGCE</sequence>
<evidence type="ECO:0000256" key="5">
    <source>
        <dbReference type="ARBA" id="ARBA00023242"/>
    </source>
</evidence>
<dbReference type="AlphaFoldDB" id="A0A2U1PUQ8"/>
<dbReference type="Proteomes" id="UP000245207">
    <property type="component" value="Unassembled WGS sequence"/>
</dbReference>
<evidence type="ECO:0000313" key="8">
    <source>
        <dbReference type="EMBL" id="PWA89490.1"/>
    </source>
</evidence>
<name>A0A2U1PUQ8_ARTAN</name>
<evidence type="ECO:0000256" key="6">
    <source>
        <dbReference type="SAM" id="MobiDB-lite"/>
    </source>
</evidence>
<dbReference type="InterPro" id="IPR036638">
    <property type="entry name" value="HLH_DNA-bd_sf"/>
</dbReference>
<evidence type="ECO:0000256" key="1">
    <source>
        <dbReference type="ARBA" id="ARBA00004123"/>
    </source>
</evidence>
<dbReference type="SMART" id="SM00353">
    <property type="entry name" value="HLH"/>
    <property type="match status" value="1"/>
</dbReference>
<evidence type="ECO:0000313" key="9">
    <source>
        <dbReference type="Proteomes" id="UP000245207"/>
    </source>
</evidence>
<dbReference type="PANTHER" id="PTHR45844:SF18">
    <property type="entry name" value="TRANSCRIPTION FACTOR BHLH51"/>
    <property type="match status" value="1"/>
</dbReference>
<dbReference type="InterPro" id="IPR011598">
    <property type="entry name" value="bHLH_dom"/>
</dbReference>
<gene>
    <name evidence="8" type="ORF">CTI12_AA110420</name>
</gene>
<accession>A0A2U1PUQ8</accession>
<proteinExistence type="predicted"/>
<evidence type="ECO:0000256" key="3">
    <source>
        <dbReference type="ARBA" id="ARBA00023125"/>
    </source>
</evidence>
<dbReference type="STRING" id="35608.A0A2U1PUQ8"/>
<dbReference type="EMBL" id="PKPP01000711">
    <property type="protein sequence ID" value="PWA89490.1"/>
    <property type="molecule type" value="Genomic_DNA"/>
</dbReference>
<protein>
    <recommendedName>
        <fullName evidence="7">BHLH domain-containing protein</fullName>
    </recommendedName>
</protein>
<dbReference type="GO" id="GO:0005634">
    <property type="term" value="C:nucleus"/>
    <property type="evidence" value="ECO:0007669"/>
    <property type="project" value="UniProtKB-SubCell"/>
</dbReference>
<evidence type="ECO:0000256" key="2">
    <source>
        <dbReference type="ARBA" id="ARBA00023015"/>
    </source>
</evidence>
<dbReference type="PROSITE" id="PS50888">
    <property type="entry name" value="BHLH"/>
    <property type="match status" value="1"/>
</dbReference>
<reference evidence="8 9" key="1">
    <citation type="journal article" date="2018" name="Mol. Plant">
        <title>The genome of Artemisia annua provides insight into the evolution of Asteraceae family and artemisinin biosynthesis.</title>
        <authorList>
            <person name="Shen Q."/>
            <person name="Zhang L."/>
            <person name="Liao Z."/>
            <person name="Wang S."/>
            <person name="Yan T."/>
            <person name="Shi P."/>
            <person name="Liu M."/>
            <person name="Fu X."/>
            <person name="Pan Q."/>
            <person name="Wang Y."/>
            <person name="Lv Z."/>
            <person name="Lu X."/>
            <person name="Zhang F."/>
            <person name="Jiang W."/>
            <person name="Ma Y."/>
            <person name="Chen M."/>
            <person name="Hao X."/>
            <person name="Li L."/>
            <person name="Tang Y."/>
            <person name="Lv G."/>
            <person name="Zhou Y."/>
            <person name="Sun X."/>
            <person name="Brodelius P.E."/>
            <person name="Rose J.K.C."/>
            <person name="Tang K."/>
        </authorList>
    </citation>
    <scope>NUCLEOTIDE SEQUENCE [LARGE SCALE GENOMIC DNA]</scope>
    <source>
        <strain evidence="9">cv. Huhao1</strain>
        <tissue evidence="8">Leaf</tissue>
    </source>
</reference>